<evidence type="ECO:0000313" key="4">
    <source>
        <dbReference type="EMBL" id="MBB6051458.1"/>
    </source>
</evidence>
<evidence type="ECO:0000256" key="1">
    <source>
        <dbReference type="ARBA" id="ARBA00022884"/>
    </source>
</evidence>
<sequence length="61" mass="6334">MSGDSKGFGFVEMPNNAEAQAAINSLNGYSMGGRSLSVNEARPREESGSRGGGNRGGGNRW</sequence>
<dbReference type="PROSITE" id="PS50102">
    <property type="entry name" value="RRM"/>
    <property type="match status" value="1"/>
</dbReference>
<protein>
    <submittedName>
        <fullName evidence="4">RNA recognition motif-containing protein</fullName>
    </submittedName>
</protein>
<dbReference type="InterPro" id="IPR000504">
    <property type="entry name" value="RRM_dom"/>
</dbReference>
<dbReference type="SUPFAM" id="SSF54928">
    <property type="entry name" value="RNA-binding domain, RBD"/>
    <property type="match status" value="1"/>
</dbReference>
<dbReference type="InterPro" id="IPR050502">
    <property type="entry name" value="Euk_RNA-bind_prot"/>
</dbReference>
<accession>A0A7W9SSJ6</accession>
<evidence type="ECO:0000256" key="2">
    <source>
        <dbReference type="SAM" id="MobiDB-lite"/>
    </source>
</evidence>
<dbReference type="EMBL" id="JACHGW010000003">
    <property type="protein sequence ID" value="MBB6051458.1"/>
    <property type="molecule type" value="Genomic_DNA"/>
</dbReference>
<dbReference type="InterPro" id="IPR035979">
    <property type="entry name" value="RBD_domain_sf"/>
</dbReference>
<keyword evidence="5" id="KW-1185">Reference proteome</keyword>
<dbReference type="InterPro" id="IPR012677">
    <property type="entry name" value="Nucleotide-bd_a/b_plait_sf"/>
</dbReference>
<dbReference type="Pfam" id="PF00076">
    <property type="entry name" value="RRM_1"/>
    <property type="match status" value="1"/>
</dbReference>
<evidence type="ECO:0000259" key="3">
    <source>
        <dbReference type="PROSITE" id="PS50102"/>
    </source>
</evidence>
<keyword evidence="1" id="KW-0694">RNA-binding</keyword>
<dbReference type="AlphaFoldDB" id="A0A7W9SSJ6"/>
<evidence type="ECO:0000313" key="5">
    <source>
        <dbReference type="Proteomes" id="UP000520814"/>
    </source>
</evidence>
<feature type="compositionally biased region" description="Gly residues" evidence="2">
    <location>
        <begin position="49"/>
        <end position="61"/>
    </location>
</feature>
<feature type="domain" description="RRM" evidence="3">
    <location>
        <begin position="1"/>
        <end position="43"/>
    </location>
</feature>
<name>A0A7W9SSJ6_ARMRO</name>
<gene>
    <name evidence="4" type="ORF">HNQ39_003268</name>
</gene>
<dbReference type="Gene3D" id="3.30.70.330">
    <property type="match status" value="1"/>
</dbReference>
<dbReference type="PANTHER" id="PTHR48025">
    <property type="entry name" value="OS02G0815200 PROTEIN"/>
    <property type="match status" value="1"/>
</dbReference>
<organism evidence="4 5">
    <name type="scientific">Armatimonas rosea</name>
    <dbReference type="NCBI Taxonomy" id="685828"/>
    <lineage>
        <taxon>Bacteria</taxon>
        <taxon>Bacillati</taxon>
        <taxon>Armatimonadota</taxon>
        <taxon>Armatimonadia</taxon>
        <taxon>Armatimonadales</taxon>
        <taxon>Armatimonadaceae</taxon>
        <taxon>Armatimonas</taxon>
    </lineage>
</organism>
<feature type="region of interest" description="Disordered" evidence="2">
    <location>
        <begin position="28"/>
        <end position="61"/>
    </location>
</feature>
<dbReference type="Proteomes" id="UP000520814">
    <property type="component" value="Unassembled WGS sequence"/>
</dbReference>
<proteinExistence type="predicted"/>
<comment type="caution">
    <text evidence="4">The sequence shown here is derived from an EMBL/GenBank/DDBJ whole genome shotgun (WGS) entry which is preliminary data.</text>
</comment>
<reference evidence="4 5" key="1">
    <citation type="submission" date="2020-08" db="EMBL/GenBank/DDBJ databases">
        <title>Genomic Encyclopedia of Type Strains, Phase IV (KMG-IV): sequencing the most valuable type-strain genomes for metagenomic binning, comparative biology and taxonomic classification.</title>
        <authorList>
            <person name="Goeker M."/>
        </authorList>
    </citation>
    <scope>NUCLEOTIDE SEQUENCE [LARGE SCALE GENOMIC DNA]</scope>
    <source>
        <strain evidence="4 5">DSM 23562</strain>
    </source>
</reference>
<dbReference type="GO" id="GO:0003729">
    <property type="term" value="F:mRNA binding"/>
    <property type="evidence" value="ECO:0007669"/>
    <property type="project" value="TreeGrafter"/>
</dbReference>
<dbReference type="PANTHER" id="PTHR48025:SF1">
    <property type="entry name" value="RRM DOMAIN-CONTAINING PROTEIN"/>
    <property type="match status" value="1"/>
</dbReference>